<dbReference type="OrthoDB" id="8013751at2759"/>
<feature type="signal peptide" evidence="2">
    <location>
        <begin position="1"/>
        <end position="20"/>
    </location>
</feature>
<dbReference type="AlphaFoldDB" id="B4NE31"/>
<feature type="compositionally biased region" description="Basic and acidic residues" evidence="1">
    <location>
        <begin position="80"/>
        <end position="90"/>
    </location>
</feature>
<dbReference type="InParanoid" id="B4NE31"/>
<dbReference type="Proteomes" id="UP000007798">
    <property type="component" value="Unassembled WGS sequence"/>
</dbReference>
<evidence type="ECO:0000313" key="3">
    <source>
        <dbReference type="EMBL" id="EDW82000.2"/>
    </source>
</evidence>
<keyword evidence="4" id="KW-1185">Reference proteome</keyword>
<name>B4NE31_DROWI</name>
<feature type="chain" id="PRO_5002819628" evidence="2">
    <location>
        <begin position="21"/>
        <end position="127"/>
    </location>
</feature>
<feature type="region of interest" description="Disordered" evidence="1">
    <location>
        <begin position="80"/>
        <end position="127"/>
    </location>
</feature>
<dbReference type="HOGENOM" id="CLU_2040577_0_0_1"/>
<evidence type="ECO:0000313" key="4">
    <source>
        <dbReference type="Proteomes" id="UP000007798"/>
    </source>
</evidence>
<protein>
    <submittedName>
        <fullName evidence="3">Uncharacterized protein</fullName>
    </submittedName>
</protein>
<dbReference type="EMBL" id="CH964239">
    <property type="protein sequence ID" value="EDW82000.2"/>
    <property type="molecule type" value="Genomic_DNA"/>
</dbReference>
<accession>B4NE31</accession>
<dbReference type="KEGG" id="dwi:6649208"/>
<gene>
    <name evidence="3" type="primary">Dwil\GK25363</name>
    <name evidence="3" type="ORF">Dwil_GK25363</name>
</gene>
<dbReference type="FunCoup" id="B4NE31">
    <property type="interactions" value="1"/>
</dbReference>
<dbReference type="eggNOG" id="ENOG502T81H">
    <property type="taxonomic scope" value="Eukaryota"/>
</dbReference>
<evidence type="ECO:0000256" key="2">
    <source>
        <dbReference type="SAM" id="SignalP"/>
    </source>
</evidence>
<keyword evidence="2" id="KW-0732">Signal</keyword>
<sequence>MNSYLIYALLGMLLVLNVRADCDDTKAPDDSDFTHFFKNLGCKVKQGAEDVAEAAKPYATKINEGAKDIGSKLAQKYDDIKHHLSDDSSDKPQVTPVVYDAPTEKVPLAPIGGPQPPLPSVASNPAA</sequence>
<proteinExistence type="predicted"/>
<evidence type="ECO:0000256" key="1">
    <source>
        <dbReference type="SAM" id="MobiDB-lite"/>
    </source>
</evidence>
<reference evidence="3 4" key="1">
    <citation type="journal article" date="2007" name="Nature">
        <title>Evolution of genes and genomes on the Drosophila phylogeny.</title>
        <authorList>
            <consortium name="Drosophila 12 Genomes Consortium"/>
            <person name="Clark A.G."/>
            <person name="Eisen M.B."/>
            <person name="Smith D.R."/>
            <person name="Bergman C.M."/>
            <person name="Oliver B."/>
            <person name="Markow T.A."/>
            <person name="Kaufman T.C."/>
            <person name="Kellis M."/>
            <person name="Gelbart W."/>
            <person name="Iyer V.N."/>
            <person name="Pollard D.A."/>
            <person name="Sackton T.B."/>
            <person name="Larracuente A.M."/>
            <person name="Singh N.D."/>
            <person name="Abad J.P."/>
            <person name="Abt D.N."/>
            <person name="Adryan B."/>
            <person name="Aguade M."/>
            <person name="Akashi H."/>
            <person name="Anderson W.W."/>
            <person name="Aquadro C.F."/>
            <person name="Ardell D.H."/>
            <person name="Arguello R."/>
            <person name="Artieri C.G."/>
            <person name="Barbash D.A."/>
            <person name="Barker D."/>
            <person name="Barsanti P."/>
            <person name="Batterham P."/>
            <person name="Batzoglou S."/>
            <person name="Begun D."/>
            <person name="Bhutkar A."/>
            <person name="Blanco E."/>
            <person name="Bosak S.A."/>
            <person name="Bradley R.K."/>
            <person name="Brand A.D."/>
            <person name="Brent M.R."/>
            <person name="Brooks A.N."/>
            <person name="Brown R.H."/>
            <person name="Butlin R.K."/>
            <person name="Caggese C."/>
            <person name="Calvi B.R."/>
            <person name="Bernardo de Carvalho A."/>
            <person name="Caspi A."/>
            <person name="Castrezana S."/>
            <person name="Celniker S.E."/>
            <person name="Chang J.L."/>
            <person name="Chapple C."/>
            <person name="Chatterji S."/>
            <person name="Chinwalla A."/>
            <person name="Civetta A."/>
            <person name="Clifton S.W."/>
            <person name="Comeron J.M."/>
            <person name="Costello J.C."/>
            <person name="Coyne J.A."/>
            <person name="Daub J."/>
            <person name="David R.G."/>
            <person name="Delcher A.L."/>
            <person name="Delehaunty K."/>
            <person name="Do C.B."/>
            <person name="Ebling H."/>
            <person name="Edwards K."/>
            <person name="Eickbush T."/>
            <person name="Evans J.D."/>
            <person name="Filipski A."/>
            <person name="Findeiss S."/>
            <person name="Freyhult E."/>
            <person name="Fulton L."/>
            <person name="Fulton R."/>
            <person name="Garcia A.C."/>
            <person name="Gardiner A."/>
            <person name="Garfield D.A."/>
            <person name="Garvin B.E."/>
            <person name="Gibson G."/>
            <person name="Gilbert D."/>
            <person name="Gnerre S."/>
            <person name="Godfrey J."/>
            <person name="Good R."/>
            <person name="Gotea V."/>
            <person name="Gravely B."/>
            <person name="Greenberg A.J."/>
            <person name="Griffiths-Jones S."/>
            <person name="Gross S."/>
            <person name="Guigo R."/>
            <person name="Gustafson E.A."/>
            <person name="Haerty W."/>
            <person name="Hahn M.W."/>
            <person name="Halligan D.L."/>
            <person name="Halpern A.L."/>
            <person name="Halter G.M."/>
            <person name="Han M.V."/>
            <person name="Heger A."/>
            <person name="Hillier L."/>
            <person name="Hinrichs A.S."/>
            <person name="Holmes I."/>
            <person name="Hoskins R.A."/>
            <person name="Hubisz M.J."/>
            <person name="Hultmark D."/>
            <person name="Huntley M.A."/>
            <person name="Jaffe D.B."/>
            <person name="Jagadeeshan S."/>
            <person name="Jeck W.R."/>
            <person name="Johnson J."/>
            <person name="Jones C.D."/>
            <person name="Jordan W.C."/>
            <person name="Karpen G.H."/>
            <person name="Kataoka E."/>
            <person name="Keightley P.D."/>
            <person name="Kheradpour P."/>
            <person name="Kirkness E.F."/>
            <person name="Koerich L.B."/>
            <person name="Kristiansen K."/>
            <person name="Kudrna D."/>
            <person name="Kulathinal R.J."/>
            <person name="Kumar S."/>
            <person name="Kwok R."/>
            <person name="Lander E."/>
            <person name="Langley C.H."/>
            <person name="Lapoint R."/>
            <person name="Lazzaro B.P."/>
            <person name="Lee S.J."/>
            <person name="Levesque L."/>
            <person name="Li R."/>
            <person name="Lin C.F."/>
            <person name="Lin M.F."/>
            <person name="Lindblad-Toh K."/>
            <person name="Llopart A."/>
            <person name="Long M."/>
            <person name="Low L."/>
            <person name="Lozovsky E."/>
            <person name="Lu J."/>
            <person name="Luo M."/>
            <person name="Machado C.A."/>
            <person name="Makalowski W."/>
            <person name="Marzo M."/>
            <person name="Matsuda M."/>
            <person name="Matzkin L."/>
            <person name="McAllister B."/>
            <person name="McBride C.S."/>
            <person name="McKernan B."/>
            <person name="McKernan K."/>
            <person name="Mendez-Lago M."/>
            <person name="Minx P."/>
            <person name="Mollenhauer M.U."/>
            <person name="Montooth K."/>
            <person name="Mount S.M."/>
            <person name="Mu X."/>
            <person name="Myers E."/>
            <person name="Negre B."/>
            <person name="Newfeld S."/>
            <person name="Nielsen R."/>
            <person name="Noor M.A."/>
            <person name="O'Grady P."/>
            <person name="Pachter L."/>
            <person name="Papaceit M."/>
            <person name="Parisi M.J."/>
            <person name="Parisi M."/>
            <person name="Parts L."/>
            <person name="Pedersen J.S."/>
            <person name="Pesole G."/>
            <person name="Phillippy A.M."/>
            <person name="Ponting C.P."/>
            <person name="Pop M."/>
            <person name="Porcelli D."/>
            <person name="Powell J.R."/>
            <person name="Prohaska S."/>
            <person name="Pruitt K."/>
            <person name="Puig M."/>
            <person name="Quesneville H."/>
            <person name="Ram K.R."/>
            <person name="Rand D."/>
            <person name="Rasmussen M.D."/>
            <person name="Reed L.K."/>
            <person name="Reenan R."/>
            <person name="Reily A."/>
            <person name="Remington K.A."/>
            <person name="Rieger T.T."/>
            <person name="Ritchie M.G."/>
            <person name="Robin C."/>
            <person name="Rogers Y.H."/>
            <person name="Rohde C."/>
            <person name="Rozas J."/>
            <person name="Rubenfield M.J."/>
            <person name="Ruiz A."/>
            <person name="Russo S."/>
            <person name="Salzberg S.L."/>
            <person name="Sanchez-Gracia A."/>
            <person name="Saranga D.J."/>
            <person name="Sato H."/>
            <person name="Schaeffer S.W."/>
            <person name="Schatz M.C."/>
            <person name="Schlenke T."/>
            <person name="Schwartz R."/>
            <person name="Segarra C."/>
            <person name="Singh R.S."/>
            <person name="Sirot L."/>
            <person name="Sirota M."/>
            <person name="Sisneros N.B."/>
            <person name="Smith C.D."/>
            <person name="Smith T.F."/>
            <person name="Spieth J."/>
            <person name="Stage D.E."/>
            <person name="Stark A."/>
            <person name="Stephan W."/>
            <person name="Strausberg R.L."/>
            <person name="Strempel S."/>
            <person name="Sturgill D."/>
            <person name="Sutton G."/>
            <person name="Sutton G.G."/>
            <person name="Tao W."/>
            <person name="Teichmann S."/>
            <person name="Tobari Y.N."/>
            <person name="Tomimura Y."/>
            <person name="Tsolas J.M."/>
            <person name="Valente V.L."/>
            <person name="Venter E."/>
            <person name="Venter J.C."/>
            <person name="Vicario S."/>
            <person name="Vieira F.G."/>
            <person name="Vilella A.J."/>
            <person name="Villasante A."/>
            <person name="Walenz B."/>
            <person name="Wang J."/>
            <person name="Wasserman M."/>
            <person name="Watts T."/>
            <person name="Wilson D."/>
            <person name="Wilson R.K."/>
            <person name="Wing R.A."/>
            <person name="Wolfner M.F."/>
            <person name="Wong A."/>
            <person name="Wong G.K."/>
            <person name="Wu C.I."/>
            <person name="Wu G."/>
            <person name="Yamamoto D."/>
            <person name="Yang H.P."/>
            <person name="Yang S.P."/>
            <person name="Yorke J.A."/>
            <person name="Yoshida K."/>
            <person name="Zdobnov E."/>
            <person name="Zhang P."/>
            <person name="Zhang Y."/>
            <person name="Zimin A.V."/>
            <person name="Baldwin J."/>
            <person name="Abdouelleil A."/>
            <person name="Abdulkadir J."/>
            <person name="Abebe A."/>
            <person name="Abera B."/>
            <person name="Abreu J."/>
            <person name="Acer S.C."/>
            <person name="Aftuck L."/>
            <person name="Alexander A."/>
            <person name="An P."/>
            <person name="Anderson E."/>
            <person name="Anderson S."/>
            <person name="Arachi H."/>
            <person name="Azer M."/>
            <person name="Bachantsang P."/>
            <person name="Barry A."/>
            <person name="Bayul T."/>
            <person name="Berlin A."/>
            <person name="Bessette D."/>
            <person name="Bloom T."/>
            <person name="Blye J."/>
            <person name="Boguslavskiy L."/>
            <person name="Bonnet C."/>
            <person name="Boukhgalter B."/>
            <person name="Bourzgui I."/>
            <person name="Brown A."/>
            <person name="Cahill P."/>
            <person name="Channer S."/>
            <person name="Cheshatsang Y."/>
            <person name="Chuda L."/>
            <person name="Citroen M."/>
            <person name="Collymore A."/>
            <person name="Cooke P."/>
            <person name="Costello M."/>
            <person name="D'Aco K."/>
            <person name="Daza R."/>
            <person name="De Haan G."/>
            <person name="DeGray S."/>
            <person name="DeMaso C."/>
            <person name="Dhargay N."/>
            <person name="Dooley K."/>
            <person name="Dooley E."/>
            <person name="Doricent M."/>
            <person name="Dorje P."/>
            <person name="Dorjee K."/>
            <person name="Dupes A."/>
            <person name="Elong R."/>
            <person name="Falk J."/>
            <person name="Farina A."/>
            <person name="Faro S."/>
            <person name="Ferguson D."/>
            <person name="Fisher S."/>
            <person name="Foley C.D."/>
            <person name="Franke A."/>
            <person name="Friedrich D."/>
            <person name="Gadbois L."/>
            <person name="Gearin G."/>
            <person name="Gearin C.R."/>
            <person name="Giannoukos G."/>
            <person name="Goode T."/>
            <person name="Graham J."/>
            <person name="Grandbois E."/>
            <person name="Grewal S."/>
            <person name="Gyaltsen K."/>
            <person name="Hafez N."/>
            <person name="Hagos B."/>
            <person name="Hall J."/>
            <person name="Henson C."/>
            <person name="Hollinger A."/>
            <person name="Honan T."/>
            <person name="Huard M.D."/>
            <person name="Hughes L."/>
            <person name="Hurhula B."/>
            <person name="Husby M.E."/>
            <person name="Kamat A."/>
            <person name="Kanga B."/>
            <person name="Kashin S."/>
            <person name="Khazanovich D."/>
            <person name="Kisner P."/>
            <person name="Lance K."/>
            <person name="Lara M."/>
            <person name="Lee W."/>
            <person name="Lennon N."/>
            <person name="Letendre F."/>
            <person name="LeVine R."/>
            <person name="Lipovsky A."/>
            <person name="Liu X."/>
            <person name="Liu J."/>
            <person name="Liu S."/>
            <person name="Lokyitsang T."/>
            <person name="Lokyitsang Y."/>
            <person name="Lubonja R."/>
            <person name="Lui A."/>
            <person name="MacDonald P."/>
            <person name="Magnisalis V."/>
            <person name="Maru K."/>
            <person name="Matthews C."/>
            <person name="McCusker W."/>
            <person name="McDonough S."/>
            <person name="Mehta T."/>
            <person name="Meldrim J."/>
            <person name="Meneus L."/>
            <person name="Mihai O."/>
            <person name="Mihalev A."/>
            <person name="Mihova T."/>
            <person name="Mittelman R."/>
            <person name="Mlenga V."/>
            <person name="Montmayeur A."/>
            <person name="Mulrain L."/>
            <person name="Navidi A."/>
            <person name="Naylor J."/>
            <person name="Negash T."/>
            <person name="Nguyen T."/>
            <person name="Nguyen N."/>
            <person name="Nicol R."/>
            <person name="Norbu C."/>
            <person name="Norbu N."/>
            <person name="Novod N."/>
            <person name="O'Neill B."/>
            <person name="Osman S."/>
            <person name="Markiewicz E."/>
            <person name="Oyono O.L."/>
            <person name="Patti C."/>
            <person name="Phunkhang P."/>
            <person name="Pierre F."/>
            <person name="Priest M."/>
            <person name="Raghuraman S."/>
            <person name="Rege F."/>
            <person name="Reyes R."/>
            <person name="Rise C."/>
            <person name="Rogov P."/>
            <person name="Ross K."/>
            <person name="Ryan E."/>
            <person name="Settipalli S."/>
            <person name="Shea T."/>
            <person name="Sherpa N."/>
            <person name="Shi L."/>
            <person name="Shih D."/>
            <person name="Sparrow T."/>
            <person name="Spaulding J."/>
            <person name="Stalker J."/>
            <person name="Stange-Thomann N."/>
            <person name="Stavropoulos S."/>
            <person name="Stone C."/>
            <person name="Strader C."/>
            <person name="Tesfaye S."/>
            <person name="Thomson T."/>
            <person name="Thoulutsang Y."/>
            <person name="Thoulutsang D."/>
            <person name="Topham K."/>
            <person name="Topping I."/>
            <person name="Tsamla T."/>
            <person name="Vassiliev H."/>
            <person name="Vo A."/>
            <person name="Wangchuk T."/>
            <person name="Wangdi T."/>
            <person name="Weiand M."/>
            <person name="Wilkinson J."/>
            <person name="Wilson A."/>
            <person name="Yadav S."/>
            <person name="Young G."/>
            <person name="Yu Q."/>
            <person name="Zembek L."/>
            <person name="Zhong D."/>
            <person name="Zimmer A."/>
            <person name="Zwirko Z."/>
            <person name="Jaffe D.B."/>
            <person name="Alvarez P."/>
            <person name="Brockman W."/>
            <person name="Butler J."/>
            <person name="Chin C."/>
            <person name="Gnerre S."/>
            <person name="Grabherr M."/>
            <person name="Kleber M."/>
            <person name="Mauceli E."/>
            <person name="MacCallum I."/>
        </authorList>
    </citation>
    <scope>NUCLEOTIDE SEQUENCE [LARGE SCALE GENOMIC DNA]</scope>
    <source>
        <strain evidence="4">Tucson 14030-0811.24</strain>
    </source>
</reference>
<organism evidence="3 4">
    <name type="scientific">Drosophila willistoni</name>
    <name type="common">Fruit fly</name>
    <dbReference type="NCBI Taxonomy" id="7260"/>
    <lineage>
        <taxon>Eukaryota</taxon>
        <taxon>Metazoa</taxon>
        <taxon>Ecdysozoa</taxon>
        <taxon>Arthropoda</taxon>
        <taxon>Hexapoda</taxon>
        <taxon>Insecta</taxon>
        <taxon>Pterygota</taxon>
        <taxon>Neoptera</taxon>
        <taxon>Endopterygota</taxon>
        <taxon>Diptera</taxon>
        <taxon>Brachycera</taxon>
        <taxon>Muscomorpha</taxon>
        <taxon>Ephydroidea</taxon>
        <taxon>Drosophilidae</taxon>
        <taxon>Drosophila</taxon>
        <taxon>Sophophora</taxon>
    </lineage>
</organism>